<evidence type="ECO:0000313" key="1">
    <source>
        <dbReference type="EMBL" id="OUD08752.1"/>
    </source>
</evidence>
<evidence type="ECO:0000313" key="2">
    <source>
        <dbReference type="Proteomes" id="UP000194664"/>
    </source>
</evidence>
<dbReference type="Proteomes" id="UP000194664">
    <property type="component" value="Unassembled WGS sequence"/>
</dbReference>
<gene>
    <name evidence="1" type="ORF">BVC71_12555</name>
</gene>
<keyword evidence="2" id="KW-1185">Reference proteome</keyword>
<proteinExistence type="predicted"/>
<organism evidence="1 2">
    <name type="scientific">Marivivens niveibacter</name>
    <dbReference type="NCBI Taxonomy" id="1930667"/>
    <lineage>
        <taxon>Bacteria</taxon>
        <taxon>Pseudomonadati</taxon>
        <taxon>Pseudomonadota</taxon>
        <taxon>Alphaproteobacteria</taxon>
        <taxon>Rhodobacterales</taxon>
        <taxon>Paracoccaceae</taxon>
        <taxon>Marivivens group</taxon>
        <taxon>Marivivens</taxon>
    </lineage>
</organism>
<name>A0A251WWK2_9RHOB</name>
<reference evidence="1 2" key="1">
    <citation type="submission" date="2016-12" db="EMBL/GenBank/DDBJ databases">
        <title>The draft genome sequence of HSLHS2.</title>
        <authorList>
            <person name="Hu D."/>
            <person name="Wang L."/>
            <person name="Shao Z."/>
        </authorList>
    </citation>
    <scope>NUCLEOTIDE SEQUENCE [LARGE SCALE GENOMIC DNA]</scope>
    <source>
        <strain evidence="1">MCCC 1A06712</strain>
    </source>
</reference>
<dbReference type="EMBL" id="MSPP01000004">
    <property type="protein sequence ID" value="OUD08752.1"/>
    <property type="molecule type" value="Genomic_DNA"/>
</dbReference>
<protein>
    <submittedName>
        <fullName evidence="1">Uncharacterized protein</fullName>
    </submittedName>
</protein>
<comment type="caution">
    <text evidence="1">The sequence shown here is derived from an EMBL/GenBank/DDBJ whole genome shotgun (WGS) entry which is preliminary data.</text>
</comment>
<sequence length="114" mass="12845">MTTPSQAATAMSEDPLRLFATCSGRLSAHWEHQWLAQDLEPQIEQSQRDQMNALIYTLLSDETASDVLNWRINAKHAHARLLSQASFSFDAEAAEWALKRAQEEVESCLGLMLN</sequence>
<dbReference type="RefSeq" id="WP_086452016.1">
    <property type="nucleotide sequence ID" value="NZ_MSPP01000004.1"/>
</dbReference>
<dbReference type="AlphaFoldDB" id="A0A251WWK2"/>
<accession>A0A251WWK2</accession>